<dbReference type="Gene3D" id="3.40.720.10">
    <property type="entry name" value="Alkaline Phosphatase, subunit A"/>
    <property type="match status" value="1"/>
</dbReference>
<organism evidence="5 6">
    <name type="scientific">Draconibacterium aestuarii</name>
    <dbReference type="NCBI Taxonomy" id="2998507"/>
    <lineage>
        <taxon>Bacteria</taxon>
        <taxon>Pseudomonadati</taxon>
        <taxon>Bacteroidota</taxon>
        <taxon>Bacteroidia</taxon>
        <taxon>Marinilabiliales</taxon>
        <taxon>Prolixibacteraceae</taxon>
        <taxon>Draconibacterium</taxon>
    </lineage>
</organism>
<name>A0A9X3J5F8_9BACT</name>
<proteinExistence type="inferred from homology"/>
<keyword evidence="3" id="KW-0472">Membrane</keyword>
<feature type="transmembrane region" description="Helical" evidence="3">
    <location>
        <begin position="6"/>
        <end position="23"/>
    </location>
</feature>
<keyword evidence="2" id="KW-0378">Hydrolase</keyword>
<dbReference type="Pfam" id="PF00884">
    <property type="entry name" value="Sulfatase"/>
    <property type="match status" value="1"/>
</dbReference>
<dbReference type="Gene3D" id="3.30.1120.10">
    <property type="match status" value="1"/>
</dbReference>
<dbReference type="PANTHER" id="PTHR42693">
    <property type="entry name" value="ARYLSULFATASE FAMILY MEMBER"/>
    <property type="match status" value="1"/>
</dbReference>
<gene>
    <name evidence="5" type="ORF">OU798_05880</name>
</gene>
<evidence type="ECO:0000313" key="6">
    <source>
        <dbReference type="Proteomes" id="UP001145087"/>
    </source>
</evidence>
<dbReference type="EMBL" id="JAPOHD010000012">
    <property type="protein sequence ID" value="MCY1719862.1"/>
    <property type="molecule type" value="Genomic_DNA"/>
</dbReference>
<dbReference type="InterPro" id="IPR000917">
    <property type="entry name" value="Sulfatase_N"/>
</dbReference>
<sequence length="529" mass="61044">MKQVFTYLLIIALVIFAAFFIYTNSSFDKSLSMAEKPNVIIILGDDIGYSDIGPYGSEIKTPNLDRLADEGIRFSQFYNMAKCEPSRSTLFTGLYEGGKNAVNFAQIFRKEGYYVVHSGKEHWMKWAPEHVRAKYVSDQSLTFRAMSEFFEPPSKKWSNPFILNGEEVGVDEIYHEREPFFKTDALTDNALKWIDKPVSEGQPFLLFLGYGAAHYPLQARPGDIAKYRGTYKKGWDKIREERMERLIERGYFPEGTQLSPPSSNINKFRGHPKGDDEIRAKIPLYRPWESLNEKEQDDMDLEMSVFAAMVDRMDQNIGRVLNYLDEKGIADNTIVMFLSDNGSCPYDSNRDFDYPPGVAEGFRTLSAAWANAGNTPYKYFKQYGHEGGTQTHFILRWPKTVKAGQLTHQQGHIVDIAPTLFEATKTHFPKQYGTIKCQPLQGQSLLPILEGKEREEPDFFMSGWTDKFRMFRQKEWKIVKLNNEDWELYNLKDDPTELNNLATEMPEMVEELATNYQLKQEELKAQAEK</sequence>
<evidence type="ECO:0000313" key="5">
    <source>
        <dbReference type="EMBL" id="MCY1719862.1"/>
    </source>
</evidence>
<feature type="domain" description="Sulfatase N-terminal" evidence="4">
    <location>
        <begin position="37"/>
        <end position="424"/>
    </location>
</feature>
<comment type="similarity">
    <text evidence="1">Belongs to the sulfatase family.</text>
</comment>
<evidence type="ECO:0000256" key="2">
    <source>
        <dbReference type="ARBA" id="ARBA00022801"/>
    </source>
</evidence>
<comment type="caution">
    <text evidence="5">The sequence shown here is derived from an EMBL/GenBank/DDBJ whole genome shotgun (WGS) entry which is preliminary data.</text>
</comment>
<dbReference type="GO" id="GO:0004065">
    <property type="term" value="F:arylsulfatase activity"/>
    <property type="evidence" value="ECO:0007669"/>
    <property type="project" value="TreeGrafter"/>
</dbReference>
<dbReference type="InterPro" id="IPR050738">
    <property type="entry name" value="Sulfatase"/>
</dbReference>
<evidence type="ECO:0000259" key="4">
    <source>
        <dbReference type="Pfam" id="PF00884"/>
    </source>
</evidence>
<reference evidence="5" key="1">
    <citation type="submission" date="2022-11" db="EMBL/GenBank/DDBJ databases">
        <title>Marilongibacter aestuarii gen. nov., sp. nov., isolated from tidal flat sediment.</title>
        <authorList>
            <person name="Jiayan W."/>
        </authorList>
    </citation>
    <scope>NUCLEOTIDE SEQUENCE</scope>
    <source>
        <strain evidence="5">Z1-6</strain>
    </source>
</reference>
<evidence type="ECO:0000256" key="3">
    <source>
        <dbReference type="SAM" id="Phobius"/>
    </source>
</evidence>
<dbReference type="PANTHER" id="PTHR42693:SF53">
    <property type="entry name" value="ENDO-4-O-SULFATASE"/>
    <property type="match status" value="1"/>
</dbReference>
<dbReference type="Proteomes" id="UP001145087">
    <property type="component" value="Unassembled WGS sequence"/>
</dbReference>
<accession>A0A9X3J5F8</accession>
<evidence type="ECO:0000256" key="1">
    <source>
        <dbReference type="ARBA" id="ARBA00008779"/>
    </source>
</evidence>
<keyword evidence="6" id="KW-1185">Reference proteome</keyword>
<dbReference type="RefSeq" id="WP_343332196.1">
    <property type="nucleotide sequence ID" value="NZ_JAPOHD010000012.1"/>
</dbReference>
<protein>
    <submittedName>
        <fullName evidence="5">Arylsulfatase</fullName>
    </submittedName>
</protein>
<keyword evidence="3" id="KW-1133">Transmembrane helix</keyword>
<keyword evidence="3" id="KW-0812">Transmembrane</keyword>
<dbReference type="CDD" id="cd16025">
    <property type="entry name" value="PAS_like"/>
    <property type="match status" value="1"/>
</dbReference>
<dbReference type="AlphaFoldDB" id="A0A9X3J5F8"/>
<dbReference type="SUPFAM" id="SSF53649">
    <property type="entry name" value="Alkaline phosphatase-like"/>
    <property type="match status" value="1"/>
</dbReference>
<dbReference type="InterPro" id="IPR017850">
    <property type="entry name" value="Alkaline_phosphatase_core_sf"/>
</dbReference>